<accession>A0ABR6ZES7</accession>
<protein>
    <submittedName>
        <fullName evidence="1">Uncharacterized protein</fullName>
    </submittedName>
</protein>
<dbReference type="NCBIfam" id="NF040572">
    <property type="entry name" value="heme_bind_FMP"/>
    <property type="match status" value="1"/>
</dbReference>
<organism evidence="1 2">
    <name type="scientific">Undibacterium umbellatum</name>
    <dbReference type="NCBI Taxonomy" id="2762300"/>
    <lineage>
        <taxon>Bacteria</taxon>
        <taxon>Pseudomonadati</taxon>
        <taxon>Pseudomonadota</taxon>
        <taxon>Betaproteobacteria</taxon>
        <taxon>Burkholderiales</taxon>
        <taxon>Oxalobacteraceae</taxon>
        <taxon>Undibacterium</taxon>
    </lineage>
</organism>
<dbReference type="EMBL" id="JACOFX010000012">
    <property type="protein sequence ID" value="MBC3909835.1"/>
    <property type="molecule type" value="Genomic_DNA"/>
</dbReference>
<sequence length="278" mass="29894">MTLYSPRRAAAPGNLDSSPLGHLAELEGTWSGRGFNLIAVPNKQNHGTFRLMLNATAERIQFTAIGGAVPNRGSVQDDINIYGLTYLQQVNDAPTMEGLHIEPGIWLNVPATSDPLAAASIVRQSTIPHGDSLLAQGTSFEVPGGPRIDAVSSTPTGPGMAHAPWGYLDTYMDSNLPPGMKQSYVDNMNEALTDAIQGQKIVNTTVLSVSSLPVGGIVNIPFVTANANATKLDAIFWIETVERPDGTQFMQLQYTQTVILNFLDIDWPHISVATLIRT</sequence>
<gene>
    <name evidence="1" type="ORF">H8L47_19905</name>
</gene>
<evidence type="ECO:0000313" key="1">
    <source>
        <dbReference type="EMBL" id="MBC3909835.1"/>
    </source>
</evidence>
<comment type="caution">
    <text evidence="1">The sequence shown here is derived from an EMBL/GenBank/DDBJ whole genome shotgun (WGS) entry which is preliminary data.</text>
</comment>
<dbReference type="InterPro" id="IPR047975">
    <property type="entry name" value="Heme_bind_FMP"/>
</dbReference>
<dbReference type="Proteomes" id="UP000646911">
    <property type="component" value="Unassembled WGS sequence"/>
</dbReference>
<evidence type="ECO:0000313" key="2">
    <source>
        <dbReference type="Proteomes" id="UP000646911"/>
    </source>
</evidence>
<proteinExistence type="predicted"/>
<dbReference type="RefSeq" id="WP_186955350.1">
    <property type="nucleotide sequence ID" value="NZ_JACOFX010000012.1"/>
</dbReference>
<keyword evidence="2" id="KW-1185">Reference proteome</keyword>
<name>A0ABR6ZES7_9BURK</name>
<reference evidence="1 2" key="1">
    <citation type="submission" date="2020-08" db="EMBL/GenBank/DDBJ databases">
        <title>Novel species isolated from subtropical streams in China.</title>
        <authorList>
            <person name="Lu H."/>
        </authorList>
    </citation>
    <scope>NUCLEOTIDE SEQUENCE [LARGE SCALE GENOMIC DNA]</scope>
    <source>
        <strain evidence="1 2">NL8W</strain>
    </source>
</reference>